<dbReference type="GO" id="GO:0034271">
    <property type="term" value="C:phosphatidylinositol 3-kinase complex, class III, type I"/>
    <property type="evidence" value="ECO:0007669"/>
    <property type="project" value="TreeGrafter"/>
</dbReference>
<dbReference type="CDD" id="cd00896">
    <property type="entry name" value="PI3Kc_III"/>
    <property type="match status" value="1"/>
</dbReference>
<dbReference type="SMART" id="SM00146">
    <property type="entry name" value="PI3Kc"/>
    <property type="match status" value="1"/>
</dbReference>
<evidence type="ECO:0000256" key="4">
    <source>
        <dbReference type="ARBA" id="ARBA00022741"/>
    </source>
</evidence>
<comment type="catalytic activity">
    <reaction evidence="12">
        <text>a 1,2-diacyl-sn-glycero-3-phospho-(1D-myo-inositol) + ATP = a 1,2-diacyl-sn-glycero-3-phospho-(1D-myo-inositol-3-phosphate) + ADP + H(+)</text>
        <dbReference type="Rhea" id="RHEA:12709"/>
        <dbReference type="ChEBI" id="CHEBI:15378"/>
        <dbReference type="ChEBI" id="CHEBI:30616"/>
        <dbReference type="ChEBI" id="CHEBI:57880"/>
        <dbReference type="ChEBI" id="CHEBI:58088"/>
        <dbReference type="ChEBI" id="CHEBI:456216"/>
        <dbReference type="EC" id="2.7.1.137"/>
    </reaction>
    <physiologicalReaction direction="left-to-right" evidence="12">
        <dbReference type="Rhea" id="RHEA:12710"/>
    </physiologicalReaction>
</comment>
<dbReference type="GO" id="GO:0005524">
    <property type="term" value="F:ATP binding"/>
    <property type="evidence" value="ECO:0007669"/>
    <property type="project" value="UniProtKB-UniRule"/>
</dbReference>
<dbReference type="InterPro" id="IPR057756">
    <property type="entry name" value="PI3-kinase_type3/VPS34_cat"/>
</dbReference>
<dbReference type="AlphaFoldDB" id="A0A498SEX0"/>
<dbReference type="InterPro" id="IPR008290">
    <property type="entry name" value="PI3K_Vps34"/>
</dbReference>
<evidence type="ECO:0000256" key="16">
    <source>
        <dbReference type="SAM" id="MobiDB-lite"/>
    </source>
</evidence>
<dbReference type="GO" id="GO:0034272">
    <property type="term" value="C:phosphatidylinositol 3-kinase complex, class III, type II"/>
    <property type="evidence" value="ECO:0007669"/>
    <property type="project" value="TreeGrafter"/>
</dbReference>
<dbReference type="PIRSF" id="PIRSF000587">
    <property type="entry name" value="PI3K_Vps34"/>
    <property type="match status" value="1"/>
</dbReference>
<dbReference type="Pfam" id="PF00613">
    <property type="entry name" value="PI3Ka"/>
    <property type="match status" value="1"/>
</dbReference>
<feature type="compositionally biased region" description="Low complexity" evidence="16">
    <location>
        <begin position="87"/>
        <end position="100"/>
    </location>
</feature>
<evidence type="ECO:0000259" key="19">
    <source>
        <dbReference type="PROSITE" id="PS51547"/>
    </source>
</evidence>
<dbReference type="InterPro" id="IPR036940">
    <property type="entry name" value="PI3/4_kinase_cat_sf"/>
</dbReference>
<dbReference type="InterPro" id="IPR015433">
    <property type="entry name" value="PI3/4_kinase"/>
</dbReference>
<dbReference type="InterPro" id="IPR001263">
    <property type="entry name" value="PI3K_accessory_dom"/>
</dbReference>
<dbReference type="FunFam" id="1.10.1070.11:FF:000002">
    <property type="entry name" value="Phosphatidylinositol 3-kinase catalytic subunit type 3"/>
    <property type="match status" value="1"/>
</dbReference>
<keyword evidence="11" id="KW-0539">Nucleus</keyword>
<dbReference type="PROSITE" id="PS00916">
    <property type="entry name" value="PI3_4_KINASE_2"/>
    <property type="match status" value="1"/>
</dbReference>
<evidence type="ECO:0000256" key="9">
    <source>
        <dbReference type="ARBA" id="ARBA00023054"/>
    </source>
</evidence>
<comment type="similarity">
    <text evidence="13 14">Belongs to the PI3/PI4-kinase family.</text>
</comment>
<dbReference type="GO" id="GO:0005634">
    <property type="term" value="C:nucleus"/>
    <property type="evidence" value="ECO:0007669"/>
    <property type="project" value="UniProtKB-SubCell"/>
</dbReference>
<keyword evidence="8" id="KW-0805">Transcription regulation</keyword>
<keyword evidence="21" id="KW-1185">Reference proteome</keyword>
<name>A0A498SEX0_ACAVI</name>
<dbReference type="GO" id="GO:0000407">
    <property type="term" value="C:phagophore assembly site"/>
    <property type="evidence" value="ECO:0007669"/>
    <property type="project" value="TreeGrafter"/>
</dbReference>
<keyword evidence="9 15" id="KW-0175">Coiled coil</keyword>
<gene>
    <name evidence="20" type="ORF">NAV_LOCUS5600</name>
</gene>
<keyword evidence="7" id="KW-0156">Chromatin regulator</keyword>
<dbReference type="GO" id="GO:0005768">
    <property type="term" value="C:endosome"/>
    <property type="evidence" value="ECO:0007669"/>
    <property type="project" value="TreeGrafter"/>
</dbReference>
<dbReference type="GO" id="GO:0000123">
    <property type="term" value="C:histone acetyltransferase complex"/>
    <property type="evidence" value="ECO:0007669"/>
    <property type="project" value="InterPro"/>
</dbReference>
<keyword evidence="5 13" id="KW-0418">Kinase</keyword>
<evidence type="ECO:0000256" key="13">
    <source>
        <dbReference type="PIRNR" id="PIRNR000587"/>
    </source>
</evidence>
<dbReference type="PANTHER" id="PTHR10048:SF7">
    <property type="entry name" value="PHOSPHATIDYLINOSITOL 3-KINASE CATALYTIC SUBUNIT TYPE 3"/>
    <property type="match status" value="1"/>
</dbReference>
<dbReference type="PANTHER" id="PTHR10048">
    <property type="entry name" value="PHOSPHATIDYLINOSITOL KINASE"/>
    <property type="match status" value="1"/>
</dbReference>
<evidence type="ECO:0000256" key="7">
    <source>
        <dbReference type="ARBA" id="ARBA00022853"/>
    </source>
</evidence>
<evidence type="ECO:0000259" key="18">
    <source>
        <dbReference type="PROSITE" id="PS51545"/>
    </source>
</evidence>
<feature type="compositionally biased region" description="Basic and acidic residues" evidence="16">
    <location>
        <begin position="68"/>
        <end position="84"/>
    </location>
</feature>
<evidence type="ECO:0000256" key="6">
    <source>
        <dbReference type="ARBA" id="ARBA00022840"/>
    </source>
</evidence>
<dbReference type="InterPro" id="IPR000403">
    <property type="entry name" value="PI3/4_kinase_cat_dom"/>
</dbReference>
<dbReference type="EC" id="2.7.1.137" evidence="13"/>
<dbReference type="Gene3D" id="3.30.1010.10">
    <property type="entry name" value="Phosphatidylinositol 3-kinase Catalytic Subunit, Chain A, domain 4"/>
    <property type="match status" value="1"/>
</dbReference>
<dbReference type="Proteomes" id="UP000276991">
    <property type="component" value="Unassembled WGS sequence"/>
</dbReference>
<dbReference type="SUPFAM" id="SSF56112">
    <property type="entry name" value="Protein kinase-like (PK-like)"/>
    <property type="match status" value="1"/>
</dbReference>
<protein>
    <recommendedName>
        <fullName evidence="13">Phosphatidylinositol 3-kinase catalytic subunit type 3</fullName>
        <ecNumber evidence="13">2.7.1.137</ecNumber>
    </recommendedName>
</protein>
<dbReference type="FunFam" id="3.30.1010.10:FF:000002">
    <property type="entry name" value="Phosphatidylinositol 3-kinase catalytic subunit type 3"/>
    <property type="match status" value="1"/>
</dbReference>
<evidence type="ECO:0000313" key="21">
    <source>
        <dbReference type="Proteomes" id="UP000276991"/>
    </source>
</evidence>
<comment type="similarity">
    <text evidence="2">Belongs to the EAF6 family.</text>
</comment>
<dbReference type="CDD" id="cd00870">
    <property type="entry name" value="PI3Ka_III"/>
    <property type="match status" value="1"/>
</dbReference>
<proteinExistence type="inferred from homology"/>
<feature type="coiled-coil region" evidence="15">
    <location>
        <begin position="5"/>
        <end position="32"/>
    </location>
</feature>
<keyword evidence="10" id="KW-0804">Transcription</keyword>
<evidence type="ECO:0000256" key="12">
    <source>
        <dbReference type="ARBA" id="ARBA00023985"/>
    </source>
</evidence>
<keyword evidence="4 13" id="KW-0547">Nucleotide-binding</keyword>
<dbReference type="CDD" id="cd08397">
    <property type="entry name" value="C2_PI3K_class_III"/>
    <property type="match status" value="1"/>
</dbReference>
<feature type="domain" description="C2 PI3K-type" evidence="19">
    <location>
        <begin position="128"/>
        <end position="301"/>
    </location>
</feature>
<evidence type="ECO:0000256" key="8">
    <source>
        <dbReference type="ARBA" id="ARBA00023015"/>
    </source>
</evidence>
<dbReference type="SUPFAM" id="SSF48371">
    <property type="entry name" value="ARM repeat"/>
    <property type="match status" value="1"/>
</dbReference>
<dbReference type="GO" id="GO:0000045">
    <property type="term" value="P:autophagosome assembly"/>
    <property type="evidence" value="ECO:0007669"/>
    <property type="project" value="TreeGrafter"/>
</dbReference>
<dbReference type="GO" id="GO:0016303">
    <property type="term" value="F:1-phosphatidylinositol-3-kinase activity"/>
    <property type="evidence" value="ECO:0007669"/>
    <property type="project" value="UniProtKB-UniRule"/>
</dbReference>
<sequence>MAKDLNEIRRELADLVKRRTELAETLSALEQQIYNFEGSYLEETADYGNVVKGWDRLTLVAPPSKNSLKLDKKGARKGMRESERLFSSSSVTSPASLSRSTIQQPIHDESPNNSPRPLPGRDVPSKRSGMNVQLRIGSLEGSVSLLDKSYRVLGGNFFITAAIYCHKRQVGVPIWTSYKSPPNHVRTTLYSWDEWIVLPVKISELSLDSFIHACLWDVTDGLEARFIAHSSVSLFSKRGVFRSGTIALKMELATKPDDYLNPPLPSKFTKQTGVDRLQKRTKEYGEKLIEHVDWLDRLTFPRIEQIKKEREIEQRCLYLIVEMARFVCGDSTFFVVYYDDEERFKRRSIYPLIDPEMDFENVCELKHHMMTRSSRAGIIERELKPNASARRYLERIVRLPPAHAINSEERDLIWKFRYFLRNNRKALPKFVRAVAWNKSEEAAYALVLVNEWSPLEASDALELLSPTFRHAELRRYAVSRLSHAKPEHILLYLPQLVQALKYERFIMDASKDLEKQKEIQKKTDDTKRKNGELTIEGSLEMHNQQTVEQAMQKCLTGDDLASFLIRSACSNPSITYYLYWYLKVEIEATAQVDTVMSRMYTYVLSLLLSSLRSGGSDLRRRAVSLDQQEILIEILVSMAKLVSQESGGRSQKEKALRRSLREQHDLLNLCGLPLPLDPTIRVNALLPDTATLFNSNLMPMKLTFKTENNGNYVTIFKRGDDLRQDQLIVQMIRLMDDLLRSDGLDLRLTPYSVLATSTSEGFVQFVKAIPLREVISNWGTVQECLRSFRPSPSGPFGIETEVVENYIRSCAGYSIICYILGIGDRHLHNLLLCENGKMFHVDFGYILGRDPKPFAPPPMKLTSEMVNGMGGLHSKEWKEFRGFCFSAFRILRRHANVVLNLFSLMLDSGIPDIAIEKEKAVQKVEQRFHLTLTDELAEQKIEHLIDESVNAKITKLTDMVHDVHQLIIN</sequence>
<comment type="subcellular location">
    <subcellularLocation>
        <location evidence="1">Nucleus</location>
    </subcellularLocation>
</comment>
<evidence type="ECO:0000256" key="15">
    <source>
        <dbReference type="SAM" id="Coils"/>
    </source>
</evidence>
<evidence type="ECO:0000256" key="10">
    <source>
        <dbReference type="ARBA" id="ARBA00023163"/>
    </source>
</evidence>
<dbReference type="OrthoDB" id="67688at2759"/>
<evidence type="ECO:0000256" key="11">
    <source>
        <dbReference type="ARBA" id="ARBA00023242"/>
    </source>
</evidence>
<dbReference type="PROSITE" id="PS50290">
    <property type="entry name" value="PI3_4_KINASE_3"/>
    <property type="match status" value="1"/>
</dbReference>
<evidence type="ECO:0000313" key="20">
    <source>
        <dbReference type="EMBL" id="VBB30809.1"/>
    </source>
</evidence>
<dbReference type="PROSITE" id="PS00915">
    <property type="entry name" value="PI3_4_KINASE_1"/>
    <property type="match status" value="1"/>
</dbReference>
<dbReference type="STRING" id="6277.A0A498SEX0"/>
<reference evidence="20 21" key="1">
    <citation type="submission" date="2018-08" db="EMBL/GenBank/DDBJ databases">
        <authorList>
            <person name="Laetsch R D."/>
            <person name="Stevens L."/>
            <person name="Kumar S."/>
            <person name="Blaxter L. M."/>
        </authorList>
    </citation>
    <scope>NUCLEOTIDE SEQUENCE [LARGE SCALE GENOMIC DNA]</scope>
</reference>
<dbReference type="InterPro" id="IPR035892">
    <property type="entry name" value="C2_domain_sf"/>
</dbReference>
<dbReference type="InterPro" id="IPR018936">
    <property type="entry name" value="PI3/4_kinase_CS"/>
</dbReference>
<dbReference type="GO" id="GO:0006897">
    <property type="term" value="P:endocytosis"/>
    <property type="evidence" value="ECO:0007669"/>
    <property type="project" value="TreeGrafter"/>
</dbReference>
<dbReference type="SMART" id="SM00142">
    <property type="entry name" value="PI3K_C2"/>
    <property type="match status" value="1"/>
</dbReference>
<dbReference type="SMART" id="SM00145">
    <property type="entry name" value="PI3Ka"/>
    <property type="match status" value="1"/>
</dbReference>
<dbReference type="Pfam" id="PF09340">
    <property type="entry name" value="NuA4"/>
    <property type="match status" value="1"/>
</dbReference>
<dbReference type="PROSITE" id="PS51545">
    <property type="entry name" value="PIK_HELICAL"/>
    <property type="match status" value="1"/>
</dbReference>
<evidence type="ECO:0000256" key="5">
    <source>
        <dbReference type="ARBA" id="ARBA00022777"/>
    </source>
</evidence>
<dbReference type="GO" id="GO:0005777">
    <property type="term" value="C:peroxisome"/>
    <property type="evidence" value="ECO:0007669"/>
    <property type="project" value="TreeGrafter"/>
</dbReference>
<dbReference type="InterPro" id="IPR016024">
    <property type="entry name" value="ARM-type_fold"/>
</dbReference>
<dbReference type="PROSITE" id="PS51547">
    <property type="entry name" value="C2_PI3K"/>
    <property type="match status" value="1"/>
</dbReference>
<dbReference type="SUPFAM" id="SSF49562">
    <property type="entry name" value="C2 domain (Calcium/lipid-binding domain, CaLB)"/>
    <property type="match status" value="1"/>
</dbReference>
<dbReference type="Gene3D" id="1.25.40.70">
    <property type="entry name" value="Phosphatidylinositol 3-kinase, accessory domain (PIK)"/>
    <property type="match status" value="1"/>
</dbReference>
<dbReference type="InterPro" id="IPR002420">
    <property type="entry name" value="PI3K-type_C2_dom"/>
</dbReference>
<evidence type="ECO:0000256" key="1">
    <source>
        <dbReference type="ARBA" id="ARBA00004123"/>
    </source>
</evidence>
<keyword evidence="6 13" id="KW-0067">ATP-binding</keyword>
<dbReference type="GO" id="GO:0048015">
    <property type="term" value="P:phosphatidylinositol-mediated signaling"/>
    <property type="evidence" value="ECO:0007669"/>
    <property type="project" value="TreeGrafter"/>
</dbReference>
<dbReference type="Gene3D" id="1.10.1070.11">
    <property type="entry name" value="Phosphatidylinositol 3-/4-kinase, catalytic domain"/>
    <property type="match status" value="1"/>
</dbReference>
<evidence type="ECO:0000256" key="14">
    <source>
        <dbReference type="PROSITE-ProRule" id="PRU00880"/>
    </source>
</evidence>
<accession>A0A498SEX0</accession>
<feature type="domain" description="PIK helical" evidence="18">
    <location>
        <begin position="380"/>
        <end position="610"/>
    </location>
</feature>
<dbReference type="Gene3D" id="2.60.40.150">
    <property type="entry name" value="C2 domain"/>
    <property type="match status" value="1"/>
</dbReference>
<dbReference type="GO" id="GO:0006325">
    <property type="term" value="P:chromatin organization"/>
    <property type="evidence" value="ECO:0007669"/>
    <property type="project" value="UniProtKB-KW"/>
</dbReference>
<evidence type="ECO:0000259" key="17">
    <source>
        <dbReference type="PROSITE" id="PS50290"/>
    </source>
</evidence>
<keyword evidence="3 13" id="KW-0808">Transferase</keyword>
<feature type="region of interest" description="Disordered" evidence="16">
    <location>
        <begin position="65"/>
        <end position="128"/>
    </location>
</feature>
<dbReference type="InterPro" id="IPR011009">
    <property type="entry name" value="Kinase-like_dom_sf"/>
</dbReference>
<evidence type="ECO:0000256" key="2">
    <source>
        <dbReference type="ARBA" id="ARBA00010916"/>
    </source>
</evidence>
<dbReference type="Pfam" id="PF00454">
    <property type="entry name" value="PI3_PI4_kinase"/>
    <property type="match status" value="1"/>
</dbReference>
<evidence type="ECO:0000256" key="3">
    <source>
        <dbReference type="ARBA" id="ARBA00022679"/>
    </source>
</evidence>
<dbReference type="EMBL" id="UPTC01001003">
    <property type="protein sequence ID" value="VBB30809.1"/>
    <property type="molecule type" value="Genomic_DNA"/>
</dbReference>
<dbReference type="InterPro" id="IPR015418">
    <property type="entry name" value="Eaf6"/>
</dbReference>
<organism evidence="20 21">
    <name type="scientific">Acanthocheilonema viteae</name>
    <name type="common">Filarial nematode worm</name>
    <name type="synonym">Dipetalonema viteae</name>
    <dbReference type="NCBI Taxonomy" id="6277"/>
    <lineage>
        <taxon>Eukaryota</taxon>
        <taxon>Metazoa</taxon>
        <taxon>Ecdysozoa</taxon>
        <taxon>Nematoda</taxon>
        <taxon>Chromadorea</taxon>
        <taxon>Rhabditida</taxon>
        <taxon>Spirurina</taxon>
        <taxon>Spiruromorpha</taxon>
        <taxon>Filarioidea</taxon>
        <taxon>Onchocercidae</taxon>
        <taxon>Acanthocheilonema</taxon>
    </lineage>
</organism>
<dbReference type="InterPro" id="IPR042236">
    <property type="entry name" value="PI3K_accessory_sf"/>
</dbReference>
<dbReference type="Pfam" id="PF00792">
    <property type="entry name" value="PI3K_C2"/>
    <property type="match status" value="1"/>
</dbReference>
<feature type="domain" description="PI3K/PI4K catalytic" evidence="17">
    <location>
        <begin position="686"/>
        <end position="953"/>
    </location>
</feature>